<evidence type="ECO:0000313" key="10">
    <source>
        <dbReference type="Ensembl" id="ENSEASP00005039590.1"/>
    </source>
</evidence>
<evidence type="ECO:0000313" key="11">
    <source>
        <dbReference type="Proteomes" id="UP000694387"/>
    </source>
</evidence>
<keyword evidence="6 9" id="KW-0472">Membrane</keyword>
<feature type="transmembrane region" description="Helical" evidence="9">
    <location>
        <begin position="23"/>
        <end position="46"/>
    </location>
</feature>
<feature type="compositionally biased region" description="Low complexity" evidence="8">
    <location>
        <begin position="82"/>
        <end position="104"/>
    </location>
</feature>
<protein>
    <submittedName>
        <fullName evidence="10">Testis expressed 28</fullName>
    </submittedName>
</protein>
<dbReference type="GeneTree" id="ENSGT00940000162843"/>
<dbReference type="Pfam" id="PF10267">
    <property type="entry name" value="Tmemb_cc2"/>
    <property type="match status" value="2"/>
</dbReference>
<evidence type="ECO:0000256" key="8">
    <source>
        <dbReference type="SAM" id="MobiDB-lite"/>
    </source>
</evidence>
<dbReference type="PANTHER" id="PTHR17613">
    <property type="entry name" value="CEREBRAL PROTEIN-11-RELATED"/>
    <property type="match status" value="1"/>
</dbReference>
<evidence type="ECO:0000256" key="9">
    <source>
        <dbReference type="SAM" id="Phobius"/>
    </source>
</evidence>
<evidence type="ECO:0000256" key="4">
    <source>
        <dbReference type="ARBA" id="ARBA00022989"/>
    </source>
</evidence>
<accession>A0A9L0IF92</accession>
<reference evidence="10" key="3">
    <citation type="submission" date="2025-09" db="UniProtKB">
        <authorList>
            <consortium name="Ensembl"/>
        </authorList>
    </citation>
    <scope>IDENTIFICATION</scope>
</reference>
<keyword evidence="5 7" id="KW-0175">Coiled coil</keyword>
<dbReference type="GO" id="GO:0012505">
    <property type="term" value="C:endomembrane system"/>
    <property type="evidence" value="ECO:0007669"/>
    <property type="project" value="TreeGrafter"/>
</dbReference>
<name>A0A9L0IF92_EQUAS</name>
<evidence type="ECO:0000256" key="2">
    <source>
        <dbReference type="ARBA" id="ARBA00008108"/>
    </source>
</evidence>
<proteinExistence type="inferred from homology"/>
<dbReference type="PANTHER" id="PTHR17613:SF10">
    <property type="entry name" value="TESTIS-SPECIFIC PROTEIN TEX28"/>
    <property type="match status" value="1"/>
</dbReference>
<evidence type="ECO:0000256" key="3">
    <source>
        <dbReference type="ARBA" id="ARBA00022692"/>
    </source>
</evidence>
<keyword evidence="4 9" id="KW-1133">Transmembrane helix</keyword>
<dbReference type="Ensembl" id="ENSEAST00005079246.1">
    <property type="protein sequence ID" value="ENSEASP00005039590.1"/>
    <property type="gene ID" value="ENSEASG00005019182.2"/>
</dbReference>
<feature type="region of interest" description="Disordered" evidence="8">
    <location>
        <begin position="76"/>
        <end position="106"/>
    </location>
</feature>
<comment type="similarity">
    <text evidence="2">Belongs to the TEX28 family.</text>
</comment>
<dbReference type="AlphaFoldDB" id="A0A9L0IF92"/>
<gene>
    <name evidence="10" type="primary">TEX28</name>
</gene>
<evidence type="ECO:0000256" key="7">
    <source>
        <dbReference type="SAM" id="Coils"/>
    </source>
</evidence>
<organism evidence="10 11">
    <name type="scientific">Equus asinus</name>
    <name type="common">Donkey</name>
    <name type="synonym">Equus africanus asinus</name>
    <dbReference type="NCBI Taxonomy" id="9793"/>
    <lineage>
        <taxon>Eukaryota</taxon>
        <taxon>Metazoa</taxon>
        <taxon>Chordata</taxon>
        <taxon>Craniata</taxon>
        <taxon>Vertebrata</taxon>
        <taxon>Euteleostomi</taxon>
        <taxon>Mammalia</taxon>
        <taxon>Eutheria</taxon>
        <taxon>Laurasiatheria</taxon>
        <taxon>Perissodactyla</taxon>
        <taxon>Equidae</taxon>
        <taxon>Equus</taxon>
    </lineage>
</organism>
<feature type="coiled-coil region" evidence="7">
    <location>
        <begin position="157"/>
        <end position="191"/>
    </location>
</feature>
<feature type="transmembrane region" description="Helical" evidence="9">
    <location>
        <begin position="393"/>
        <end position="413"/>
    </location>
</feature>
<sequence>MGEQTVFHPCSELRPPRSLQLRISVFIAIGWSSSFFYFLSILKILFSSLLDFADAIEKSAFSLRVMVLKAEYTKSPSATLPSSVPSCRSLSSSEDGPSGHSSLSDGELARNLQESVKHRILYLSEQLRVEKANRDENTMGYLKLVSKADRHQAPHIRQAFEKVNQRASATIAQIERRLRQCHQQLQELEEGCRPKGLVLKAESSLDNCEQPSKEAPFLESSKSGREDCLSSNLPDIVRHFPLQSRFLALQRGKSSETKRVAQQQSLLLQKMEEELKEVKKFHLSFQVSYRSLKERYLTDLQVSLESLQEERCRQASMEEQVNDHLQGHLDEIYRLKQNLACTEERMAYLSFERAKEIWEVVETFKSRISKLETLQQVTQLEMTESLRSHPQGFMLRFVSLLLTLVTILLVFVSTVCACPLPLVNSRLRTCTTLLLIGLGALAWQKWHTIPAMDWQAWVPSRWRLYSKDSKPLSDGP</sequence>
<reference evidence="10 11" key="1">
    <citation type="journal article" date="2020" name="Nat. Commun.">
        <title>Donkey genomes provide new insights into domestication and selection for coat color.</title>
        <authorList>
            <person name="Wang"/>
            <person name="C."/>
            <person name="Li"/>
            <person name="H."/>
            <person name="Guo"/>
            <person name="Y."/>
            <person name="Huang"/>
            <person name="J."/>
            <person name="Sun"/>
            <person name="Y."/>
            <person name="Min"/>
            <person name="J."/>
            <person name="Wang"/>
            <person name="J."/>
            <person name="Fang"/>
            <person name="X."/>
            <person name="Zhao"/>
            <person name="Z."/>
            <person name="Wang"/>
            <person name="S."/>
            <person name="Zhang"/>
            <person name="Y."/>
            <person name="Liu"/>
            <person name="Q."/>
            <person name="Jiang"/>
            <person name="Q."/>
            <person name="Wang"/>
            <person name="X."/>
            <person name="Guo"/>
            <person name="Y."/>
            <person name="Yang"/>
            <person name="C."/>
            <person name="Wang"/>
            <person name="Y."/>
            <person name="Tian"/>
            <person name="F."/>
            <person name="Zhuang"/>
            <person name="G."/>
            <person name="Fan"/>
            <person name="Y."/>
            <person name="Gao"/>
            <person name="Q."/>
            <person name="Li"/>
            <person name="Y."/>
            <person name="Ju"/>
            <person name="Z."/>
            <person name="Li"/>
            <person name="J."/>
            <person name="Li"/>
            <person name="R."/>
            <person name="Hou"/>
            <person name="M."/>
            <person name="Yang"/>
            <person name="G."/>
            <person name="Liu"/>
            <person name="G."/>
            <person name="Liu"/>
            <person name="W."/>
            <person name="Guo"/>
            <person name="J."/>
            <person name="Pan"/>
            <person name="S."/>
            <person name="Fan"/>
            <person name="G."/>
            <person name="Zhang"/>
            <person name="W."/>
            <person name="Zhang"/>
            <person name="R."/>
            <person name="Yu"/>
            <person name="J."/>
            <person name="Zhang"/>
            <person name="X."/>
            <person name="Yin"/>
            <person name="Q."/>
            <person name="Ji"/>
            <person name="C."/>
            <person name="Jin"/>
            <person name="Y."/>
            <person name="Yue"/>
            <person name="G."/>
            <person name="Liu"/>
            <person name="M."/>
            <person name="Xu"/>
            <person name="J."/>
            <person name="Liu"/>
            <person name="S."/>
            <person name="Jordana"/>
            <person name="J."/>
            <person name="Noce"/>
            <person name="A."/>
            <person name="Amills"/>
            <person name="M."/>
            <person name="Wu"/>
            <person name="D.D."/>
            <person name="Li"/>
            <person name="S."/>
            <person name="Zhou"/>
            <person name="X. and Zhong"/>
            <person name="J."/>
        </authorList>
    </citation>
    <scope>NUCLEOTIDE SEQUENCE [LARGE SCALE GENOMIC DNA]</scope>
</reference>
<comment type="subcellular location">
    <subcellularLocation>
        <location evidence="1">Membrane</location>
    </subcellularLocation>
</comment>
<evidence type="ECO:0000256" key="6">
    <source>
        <dbReference type="ARBA" id="ARBA00023136"/>
    </source>
</evidence>
<dbReference type="Proteomes" id="UP000694387">
    <property type="component" value="Chromosome X"/>
</dbReference>
<dbReference type="InterPro" id="IPR019394">
    <property type="entry name" value="TEX28/TMCC"/>
</dbReference>
<reference evidence="10" key="2">
    <citation type="submission" date="2025-08" db="UniProtKB">
        <authorList>
            <consortium name="Ensembl"/>
        </authorList>
    </citation>
    <scope>IDENTIFICATION</scope>
</reference>
<dbReference type="GO" id="GO:0016020">
    <property type="term" value="C:membrane"/>
    <property type="evidence" value="ECO:0007669"/>
    <property type="project" value="UniProtKB-SubCell"/>
</dbReference>
<evidence type="ECO:0000256" key="1">
    <source>
        <dbReference type="ARBA" id="ARBA00004370"/>
    </source>
</evidence>
<keyword evidence="11" id="KW-1185">Reference proteome</keyword>
<keyword evidence="3 9" id="KW-0812">Transmembrane</keyword>
<evidence type="ECO:0000256" key="5">
    <source>
        <dbReference type="ARBA" id="ARBA00023054"/>
    </source>
</evidence>